<feature type="region of interest" description="Disordered" evidence="1">
    <location>
        <begin position="112"/>
        <end position="142"/>
    </location>
</feature>
<dbReference type="Pfam" id="PF10647">
    <property type="entry name" value="Gmad1"/>
    <property type="match status" value="1"/>
</dbReference>
<dbReference type="AlphaFoldDB" id="A0A2M8WWF0"/>
<dbReference type="Pfam" id="PF10646">
    <property type="entry name" value="Germane"/>
    <property type="match status" value="1"/>
</dbReference>
<keyword evidence="2" id="KW-0732">Signal</keyword>
<dbReference type="SUPFAM" id="SSF69304">
    <property type="entry name" value="Tricorn protease N-terminal domain"/>
    <property type="match status" value="1"/>
</dbReference>
<reference evidence="4 5" key="1">
    <citation type="submission" date="2017-11" db="EMBL/GenBank/DDBJ databases">
        <title>Genomic Encyclopedia of Archaeal and Bacterial Type Strains, Phase II (KMG-II): From Individual Species to Whole Genera.</title>
        <authorList>
            <person name="Goeker M."/>
        </authorList>
    </citation>
    <scope>NUCLEOTIDE SEQUENCE [LARGE SCALE GENOMIC DNA]</scope>
    <source>
        <strain evidence="4 5">DSM 22413</strain>
    </source>
</reference>
<keyword evidence="5" id="KW-1185">Reference proteome</keyword>
<dbReference type="OrthoDB" id="3226781at2"/>
<name>A0A2M8WWF0_9MICO</name>
<evidence type="ECO:0000313" key="4">
    <source>
        <dbReference type="EMBL" id="PJI95206.1"/>
    </source>
</evidence>
<dbReference type="InterPro" id="IPR059026">
    <property type="entry name" value="LpqB_N"/>
</dbReference>
<dbReference type="InterPro" id="IPR018910">
    <property type="entry name" value="LpqB_C"/>
</dbReference>
<feature type="domain" description="GerMN" evidence="3">
    <location>
        <begin position="231"/>
        <end position="322"/>
    </location>
</feature>
<accession>A0A2M8WWF0</accession>
<sequence length="589" mass="59847">MTTARRRATASALLLLLALVGGCAVFPTSGDVHQGTSEVPEPGQVYLGTPDSPRQGAAPVEIVRGFMDALAQGVSDDFTVAREYLADDVTDWDPWASVAVYSGEPTLASGTAAAAAGAGPDAADPGGDAAAAQPAPTPGTTARVRGDVATLASLGNDGEFTEEPRGTHKELSFTLEVDPAGQWRITRLDDGIEMSGANFSSVYRSVDVYFPTTDAKVLVPDVRWFPQSIARTQAVKAVLAGPAPWLRDAVGNPVPEGTDLSVDSVVVDGDGTATVDLTAAAKAASGPDRAVMVQQLSTVLLQFPGIQSVDVLAAGSVLSVPASAALLVDPDPGPGPYVVVGRGVRSLATGTPTKVPDTVDAGAATATALAVGASAKLVVAREGTGQLWSLSGTRARLLLAAPDLARPSVDRFDRIWTASSDHDAALLALSAAGRSTPVDASWLAGRRVLSVAVSRDGARVVVVSQNASGTRVDLAGVVRNEAGVPLRLTDAVSVGASLASVTQAVWVDDDTLAVLGRGAAASVATVNLVPVGGFTRALSPVNDVVSIAAGHGERAVFAAAKDGTLWERSLTGASWTAAAVEVRLPAFPG</sequence>
<dbReference type="Proteomes" id="UP000231586">
    <property type="component" value="Unassembled WGS sequence"/>
</dbReference>
<organism evidence="4 5">
    <name type="scientific">Luteimicrobium subarcticum</name>
    <dbReference type="NCBI Taxonomy" id="620910"/>
    <lineage>
        <taxon>Bacteria</taxon>
        <taxon>Bacillati</taxon>
        <taxon>Actinomycetota</taxon>
        <taxon>Actinomycetes</taxon>
        <taxon>Micrococcales</taxon>
        <taxon>Luteimicrobium</taxon>
    </lineage>
</organism>
<dbReference type="SMART" id="SM00909">
    <property type="entry name" value="Germane"/>
    <property type="match status" value="1"/>
</dbReference>
<feature type="chain" id="PRO_5038420763" evidence="2">
    <location>
        <begin position="24"/>
        <end position="589"/>
    </location>
</feature>
<dbReference type="PROSITE" id="PS51257">
    <property type="entry name" value="PROKAR_LIPOPROTEIN"/>
    <property type="match status" value="1"/>
</dbReference>
<feature type="signal peptide" evidence="2">
    <location>
        <begin position="1"/>
        <end position="23"/>
    </location>
</feature>
<dbReference type="EMBL" id="PGTZ01000002">
    <property type="protein sequence ID" value="PJI95206.1"/>
    <property type="molecule type" value="Genomic_DNA"/>
</dbReference>
<gene>
    <name evidence="4" type="ORF">CLV34_0080</name>
</gene>
<comment type="caution">
    <text evidence="4">The sequence shown here is derived from an EMBL/GenBank/DDBJ whole genome shotgun (WGS) entry which is preliminary data.</text>
</comment>
<evidence type="ECO:0000256" key="1">
    <source>
        <dbReference type="SAM" id="MobiDB-lite"/>
    </source>
</evidence>
<dbReference type="RefSeq" id="WP_100348325.1">
    <property type="nucleotide sequence ID" value="NZ_PGTZ01000002.1"/>
</dbReference>
<dbReference type="Pfam" id="PF25976">
    <property type="entry name" value="LpqB_N"/>
    <property type="match status" value="1"/>
</dbReference>
<proteinExistence type="predicted"/>
<protein>
    <submittedName>
        <fullName evidence="4">Sporulation and spore germination protein</fullName>
    </submittedName>
</protein>
<dbReference type="InterPro" id="IPR019606">
    <property type="entry name" value="GerMN"/>
</dbReference>
<evidence type="ECO:0000259" key="3">
    <source>
        <dbReference type="SMART" id="SM00909"/>
    </source>
</evidence>
<evidence type="ECO:0000313" key="5">
    <source>
        <dbReference type="Proteomes" id="UP000231586"/>
    </source>
</evidence>
<evidence type="ECO:0000256" key="2">
    <source>
        <dbReference type="SAM" id="SignalP"/>
    </source>
</evidence>